<keyword evidence="7 13" id="KW-0378">Hydrolase</keyword>
<keyword evidence="10 13" id="KW-0411">Iron-sulfur</keyword>
<comment type="cofactor">
    <cofactor evidence="1">
        <name>[4Fe-4S] cluster</name>
        <dbReference type="ChEBI" id="CHEBI:49883"/>
    </cofactor>
</comment>
<dbReference type="PANTHER" id="PTHR36531">
    <property type="entry name" value="CRISPR-ASSOCIATED EXONUCLEASE CAS4"/>
    <property type="match status" value="1"/>
</dbReference>
<reference evidence="15" key="1">
    <citation type="journal article" date="2015" name="PeerJ">
        <title>First genomic representation of candidate bacterial phylum KSB3 points to enhanced environmental sensing as a trigger of wastewater bulking.</title>
        <authorList>
            <person name="Sekiguchi Y."/>
            <person name="Ohashi A."/>
            <person name="Parks D.H."/>
            <person name="Yamauchi T."/>
            <person name="Tyson G.W."/>
            <person name="Hugenholtz P."/>
        </authorList>
    </citation>
    <scope>NUCLEOTIDE SEQUENCE [LARGE SCALE GENOMIC DNA]</scope>
</reference>
<evidence type="ECO:0000256" key="2">
    <source>
        <dbReference type="ARBA" id="ARBA00009189"/>
    </source>
</evidence>
<gene>
    <name evidence="15" type="ORF">U14_02444</name>
</gene>
<dbReference type="HOGENOM" id="CLU_102055_1_1_0"/>
<accession>A0A081BLD5</accession>
<evidence type="ECO:0000256" key="5">
    <source>
        <dbReference type="ARBA" id="ARBA00022722"/>
    </source>
</evidence>
<evidence type="ECO:0000256" key="11">
    <source>
        <dbReference type="ARBA" id="ARBA00023118"/>
    </source>
</evidence>
<dbReference type="InterPro" id="IPR051827">
    <property type="entry name" value="Cas4_exonuclease"/>
</dbReference>
<keyword evidence="9 13" id="KW-0408">Iron</keyword>
<evidence type="ECO:0000256" key="1">
    <source>
        <dbReference type="ARBA" id="ARBA00001966"/>
    </source>
</evidence>
<dbReference type="PANTHER" id="PTHR36531:SF6">
    <property type="entry name" value="DNA REPLICATION ATP-DEPENDENT HELICASE_NUCLEASE DNA2"/>
    <property type="match status" value="1"/>
</dbReference>
<keyword evidence="8 13" id="KW-0269">Exonuclease</keyword>
<keyword evidence="16" id="KW-1185">Reference proteome</keyword>
<evidence type="ECO:0000256" key="13">
    <source>
        <dbReference type="RuleBase" id="RU365022"/>
    </source>
</evidence>
<comment type="cofactor">
    <cofactor evidence="13">
        <name>iron-sulfur cluster</name>
        <dbReference type="ChEBI" id="CHEBI:30408"/>
    </cofactor>
</comment>
<dbReference type="GO" id="GO:0051607">
    <property type="term" value="P:defense response to virus"/>
    <property type="evidence" value="ECO:0007669"/>
    <property type="project" value="UniProtKB-KW"/>
</dbReference>
<comment type="function">
    <text evidence="13">CRISPR (clustered regularly interspaced short palindromic repeat) is an adaptive immune system that provides protection against mobile genetic elements (viruses, transposable elements and conjugative plasmids). CRISPR clusters contain sequences complementary to antecedent mobile elements and target invading nucleic acids. CRISPR clusters are transcribed and processed into CRISPR RNA (crRNA).</text>
</comment>
<dbReference type="InterPro" id="IPR013343">
    <property type="entry name" value="CRISPR-assoc_prot_Cas4"/>
</dbReference>
<dbReference type="NCBIfam" id="TIGR00372">
    <property type="entry name" value="cas4"/>
    <property type="match status" value="1"/>
</dbReference>
<dbReference type="STRING" id="1499966.U14_02444"/>
<comment type="similarity">
    <text evidence="2 13">Belongs to the CRISPR-associated exonuclease Cas4 family.</text>
</comment>
<dbReference type="Gene3D" id="3.90.320.10">
    <property type="match status" value="1"/>
</dbReference>
<evidence type="ECO:0000256" key="8">
    <source>
        <dbReference type="ARBA" id="ARBA00022839"/>
    </source>
</evidence>
<dbReference type="Proteomes" id="UP000030700">
    <property type="component" value="Unassembled WGS sequence"/>
</dbReference>
<evidence type="ECO:0000256" key="4">
    <source>
        <dbReference type="ARBA" id="ARBA00020049"/>
    </source>
</evidence>
<proteinExistence type="inferred from homology"/>
<comment type="cofactor">
    <cofactor evidence="13">
        <name>Mg(2+)</name>
        <dbReference type="ChEBI" id="CHEBI:18420"/>
    </cofactor>
    <cofactor evidence="13">
        <name>Mn(2+)</name>
        <dbReference type="ChEBI" id="CHEBI:29035"/>
    </cofactor>
    <text evidence="13">Mg(2+) or Mn(2+) required for ssDNA cleavage activity.</text>
</comment>
<dbReference type="EMBL" id="DF820457">
    <property type="protein sequence ID" value="GAK51201.1"/>
    <property type="molecule type" value="Genomic_DNA"/>
</dbReference>
<evidence type="ECO:0000256" key="6">
    <source>
        <dbReference type="ARBA" id="ARBA00022723"/>
    </source>
</evidence>
<organism evidence="15">
    <name type="scientific">Candidatus Moduliflexus flocculans</name>
    <dbReference type="NCBI Taxonomy" id="1499966"/>
    <lineage>
        <taxon>Bacteria</taxon>
        <taxon>Candidatus Moduliflexota</taxon>
        <taxon>Candidatus Moduliflexia</taxon>
        <taxon>Candidatus Moduliflexales</taxon>
        <taxon>Candidatus Moduliflexaceae</taxon>
    </lineage>
</organism>
<dbReference type="GO" id="GO:0046872">
    <property type="term" value="F:metal ion binding"/>
    <property type="evidence" value="ECO:0007669"/>
    <property type="project" value="UniProtKB-KW"/>
</dbReference>
<evidence type="ECO:0000313" key="15">
    <source>
        <dbReference type="EMBL" id="GAK51201.1"/>
    </source>
</evidence>
<evidence type="ECO:0000259" key="14">
    <source>
        <dbReference type="Pfam" id="PF01930"/>
    </source>
</evidence>
<feature type="domain" description="DUF83" evidence="14">
    <location>
        <begin position="7"/>
        <end position="183"/>
    </location>
</feature>
<evidence type="ECO:0000256" key="12">
    <source>
        <dbReference type="ARBA" id="ARBA00023211"/>
    </source>
</evidence>
<dbReference type="Pfam" id="PF01930">
    <property type="entry name" value="Cas_Cas4"/>
    <property type="match status" value="1"/>
</dbReference>
<evidence type="ECO:0000256" key="10">
    <source>
        <dbReference type="ARBA" id="ARBA00023014"/>
    </source>
</evidence>
<sequence length="196" mass="22125">MKTVLISSLNQYVYCPKSAWLLFVAGERAESPHLLEGKMLHKRADSAEPSAPRKGVKQQRTVSLYSQQYGLSGIADVIEEVKGAVYPVEYKKGVDGDWLKDQVQLCAQALCIEEMRRLAAPIPFGYLYYAASKQRRKIALTKKLRAQTIQAIEAVRALLTTRHCPPVAFSEKCPECALYRVCLPQETERLKRAKPR</sequence>
<name>A0A081BLD5_9BACT</name>
<evidence type="ECO:0000256" key="9">
    <source>
        <dbReference type="ARBA" id="ARBA00023004"/>
    </source>
</evidence>
<keyword evidence="12 13" id="KW-0464">Manganese</keyword>
<dbReference type="InterPro" id="IPR011604">
    <property type="entry name" value="PDDEXK-like_dom_sf"/>
</dbReference>
<dbReference type="InterPro" id="IPR022765">
    <property type="entry name" value="Dna2/Cas4_DUF83"/>
</dbReference>
<keyword evidence="5 13" id="KW-0540">Nuclease</keyword>
<protein>
    <recommendedName>
        <fullName evidence="4 13">CRISPR-associated exonuclease Cas4</fullName>
        <ecNumber evidence="3 13">3.1.12.1</ecNumber>
    </recommendedName>
</protein>
<dbReference type="GO" id="GO:0051536">
    <property type="term" value="F:iron-sulfur cluster binding"/>
    <property type="evidence" value="ECO:0007669"/>
    <property type="project" value="UniProtKB-KW"/>
</dbReference>
<evidence type="ECO:0000256" key="3">
    <source>
        <dbReference type="ARBA" id="ARBA00012768"/>
    </source>
</evidence>
<dbReference type="GO" id="GO:0004527">
    <property type="term" value="F:exonuclease activity"/>
    <property type="evidence" value="ECO:0007669"/>
    <property type="project" value="UniProtKB-KW"/>
</dbReference>
<keyword evidence="6 13" id="KW-0479">Metal-binding</keyword>
<evidence type="ECO:0000256" key="7">
    <source>
        <dbReference type="ARBA" id="ARBA00022801"/>
    </source>
</evidence>
<evidence type="ECO:0000313" key="16">
    <source>
        <dbReference type="Proteomes" id="UP000030700"/>
    </source>
</evidence>
<dbReference type="EC" id="3.1.12.1" evidence="3 13"/>
<keyword evidence="11 13" id="KW-0051">Antiviral defense</keyword>
<dbReference type="AlphaFoldDB" id="A0A081BLD5"/>